<dbReference type="GO" id="GO:0030686">
    <property type="term" value="C:90S preribosome"/>
    <property type="evidence" value="ECO:0007669"/>
    <property type="project" value="TreeGrafter"/>
</dbReference>
<evidence type="ECO:0000313" key="2">
    <source>
        <dbReference type="EMBL" id="CAD2180514.1"/>
    </source>
</evidence>
<evidence type="ECO:0000256" key="1">
    <source>
        <dbReference type="RuleBase" id="RU367065"/>
    </source>
</evidence>
<dbReference type="PANTHER" id="PTHR13457:SF1">
    <property type="entry name" value="HEAT REPEAT-CONTAINING PROTEIN 1"/>
    <property type="match status" value="1"/>
</dbReference>
<dbReference type="Proteomes" id="UP000580250">
    <property type="component" value="Unassembled WGS sequence"/>
</dbReference>
<keyword evidence="1" id="KW-0687">Ribonucleoprotein</keyword>
<evidence type="ECO:0000313" key="3">
    <source>
        <dbReference type="Proteomes" id="UP000580250"/>
    </source>
</evidence>
<dbReference type="EMBL" id="CAJEWN010000372">
    <property type="protein sequence ID" value="CAD2180514.1"/>
    <property type="molecule type" value="Genomic_DNA"/>
</dbReference>
<dbReference type="GO" id="GO:0034455">
    <property type="term" value="C:t-UTP complex"/>
    <property type="evidence" value="ECO:0007669"/>
    <property type="project" value="TreeGrafter"/>
</dbReference>
<comment type="subcellular location">
    <subcellularLocation>
        <location evidence="1">Nucleus</location>
        <location evidence="1">Nucleolus</location>
    </subcellularLocation>
</comment>
<comment type="caution">
    <text evidence="2">The sequence shown here is derived from an EMBL/GenBank/DDBJ whole genome shotgun (WGS) entry which is preliminary data.</text>
</comment>
<comment type="similarity">
    <text evidence="1">Belongs to the HEATR1/UTP10 family.</text>
</comment>
<sequence>MTSLSTQLKKLKKAPTRALAVERDYSSLLFNKKEAGSYDKDDFYKIGLAGLAGMKKLDDNFDTYLPELFEKKLIKFNRAIISKEENTEFDQKIEKMLLLLSPYFHHQCCREVLEWFIHKFQIHSYNAEALFLTFLPFHSINSFGRLLHILKFNSPDMNWLEEYQKDAAPIPLNILCRFCQSGRDYWLITCLNKFVVNFVEILEEKHINNMQHYFTFLASLYGNLIENRGSTIDDQLISRLMPFIGISLKSKIEAFKYFGIIISCTLAVNVSINDEIAKNILKLLFYNIEIPFAEITFQTANVICERLELSKLPKKSILHLINDFDLFQLSDLLLKLMSKYEMVAFLSLFWRILIEQIISEKTSVDSKNFFTEFLITLLDLHRLSDKQAEAAFDLFLDFIEGNKMEMEEEENQKSKKIFPKILRKQIKSMIVKFPNSFDLIRKRRNKLIIQKLMEECKVSNLIVGN</sequence>
<reference evidence="2 3" key="1">
    <citation type="submission" date="2020-08" db="EMBL/GenBank/DDBJ databases">
        <authorList>
            <person name="Koutsovoulos G."/>
            <person name="Danchin GJ E."/>
        </authorList>
    </citation>
    <scope>NUCLEOTIDE SEQUENCE [LARGE SCALE GENOMIC DNA]</scope>
</reference>
<protein>
    <recommendedName>
        <fullName evidence="1">HEAT repeat-containing protein 1</fullName>
    </recommendedName>
</protein>
<accession>A0A6V7W0Q1</accession>
<dbReference type="GO" id="GO:0032040">
    <property type="term" value="C:small-subunit processome"/>
    <property type="evidence" value="ECO:0007669"/>
    <property type="project" value="TreeGrafter"/>
</dbReference>
<keyword evidence="1" id="KW-0539">Nucleus</keyword>
<dbReference type="OrthoDB" id="31183at2759"/>
<dbReference type="AlphaFoldDB" id="A0A6V7W0Q1"/>
<name>A0A6V7W0Q1_MELEN</name>
<dbReference type="GO" id="GO:0030515">
    <property type="term" value="F:snoRNA binding"/>
    <property type="evidence" value="ECO:0007669"/>
    <property type="project" value="TreeGrafter"/>
</dbReference>
<keyword evidence="1" id="KW-0698">rRNA processing</keyword>
<proteinExistence type="inferred from homology"/>
<keyword evidence="1" id="KW-0690">Ribosome biogenesis</keyword>
<organism evidence="2 3">
    <name type="scientific">Meloidogyne enterolobii</name>
    <name type="common">Root-knot nematode worm</name>
    <name type="synonym">Meloidogyne mayaguensis</name>
    <dbReference type="NCBI Taxonomy" id="390850"/>
    <lineage>
        <taxon>Eukaryota</taxon>
        <taxon>Metazoa</taxon>
        <taxon>Ecdysozoa</taxon>
        <taxon>Nematoda</taxon>
        <taxon>Chromadorea</taxon>
        <taxon>Rhabditida</taxon>
        <taxon>Tylenchina</taxon>
        <taxon>Tylenchomorpha</taxon>
        <taxon>Tylenchoidea</taxon>
        <taxon>Meloidogynidae</taxon>
        <taxon>Meloidogyninae</taxon>
        <taxon>Meloidogyne</taxon>
    </lineage>
</organism>
<dbReference type="GO" id="GO:0045943">
    <property type="term" value="P:positive regulation of transcription by RNA polymerase I"/>
    <property type="evidence" value="ECO:0007669"/>
    <property type="project" value="TreeGrafter"/>
</dbReference>
<dbReference type="InterPro" id="IPR040191">
    <property type="entry name" value="UTP10"/>
</dbReference>
<dbReference type="PANTHER" id="PTHR13457">
    <property type="entry name" value="BAP28"/>
    <property type="match status" value="1"/>
</dbReference>
<comment type="function">
    <text evidence="1">Involved in nucleolar processing of pre-18S ribosomal RNA.</text>
</comment>
<dbReference type="GO" id="GO:0000462">
    <property type="term" value="P:maturation of SSU-rRNA from tricistronic rRNA transcript (SSU-rRNA, 5.8S rRNA, LSU-rRNA)"/>
    <property type="evidence" value="ECO:0007669"/>
    <property type="project" value="TreeGrafter"/>
</dbReference>
<gene>
    <name evidence="2" type="ORF">MENT_LOCUS32592</name>
</gene>